<protein>
    <submittedName>
        <fullName evidence="1">Uncharacterized protein</fullName>
    </submittedName>
</protein>
<sequence>MPSDNAAPPTQPRAESIVCTSLVLLSSPALPRRDDCLRIMAETHNSDYNACSSNNAVTSRSVVYVNVPARAPGRRCVGVRTIAMTKEWTTSATPELVNGTRLLINTTPTTSTSTSTTTTTTTTNTTIATTIQIALNCTNCTAGAANAGVFSKGQVHAERSLISK</sequence>
<dbReference type="Proteomes" id="UP000600918">
    <property type="component" value="Unassembled WGS sequence"/>
</dbReference>
<evidence type="ECO:0000313" key="1">
    <source>
        <dbReference type="EMBL" id="KAF7439373.1"/>
    </source>
</evidence>
<gene>
    <name evidence="1" type="ORF">H0235_001764</name>
</gene>
<name>A0A834PGR7_VESPE</name>
<dbReference type="AlphaFoldDB" id="A0A834PGR7"/>
<proteinExistence type="predicted"/>
<comment type="caution">
    <text evidence="1">The sequence shown here is derived from an EMBL/GenBank/DDBJ whole genome shotgun (WGS) entry which is preliminary data.</text>
</comment>
<keyword evidence="2" id="KW-1185">Reference proteome</keyword>
<evidence type="ECO:0000313" key="2">
    <source>
        <dbReference type="Proteomes" id="UP000600918"/>
    </source>
</evidence>
<accession>A0A834PGR7</accession>
<organism evidence="1 2">
    <name type="scientific">Vespula pensylvanica</name>
    <name type="common">Western yellow jacket</name>
    <name type="synonym">Wasp</name>
    <dbReference type="NCBI Taxonomy" id="30213"/>
    <lineage>
        <taxon>Eukaryota</taxon>
        <taxon>Metazoa</taxon>
        <taxon>Ecdysozoa</taxon>
        <taxon>Arthropoda</taxon>
        <taxon>Hexapoda</taxon>
        <taxon>Insecta</taxon>
        <taxon>Pterygota</taxon>
        <taxon>Neoptera</taxon>
        <taxon>Endopterygota</taxon>
        <taxon>Hymenoptera</taxon>
        <taxon>Apocrita</taxon>
        <taxon>Aculeata</taxon>
        <taxon>Vespoidea</taxon>
        <taxon>Vespidae</taxon>
        <taxon>Vespinae</taxon>
        <taxon>Vespula</taxon>
    </lineage>
</organism>
<reference evidence="1" key="1">
    <citation type="journal article" date="2020" name="G3 (Bethesda)">
        <title>High-Quality Assemblies for Three Invasive Social Wasps from the &lt;i&gt;Vespula&lt;/i&gt; Genus.</title>
        <authorList>
            <person name="Harrop T.W.R."/>
            <person name="Guhlin J."/>
            <person name="McLaughlin G.M."/>
            <person name="Permina E."/>
            <person name="Stockwell P."/>
            <person name="Gilligan J."/>
            <person name="Le Lec M.F."/>
            <person name="Gruber M.A.M."/>
            <person name="Quinn O."/>
            <person name="Lovegrove M."/>
            <person name="Duncan E.J."/>
            <person name="Remnant E.J."/>
            <person name="Van Eeckhoven J."/>
            <person name="Graham B."/>
            <person name="Knapp R.A."/>
            <person name="Langford K.W."/>
            <person name="Kronenberg Z."/>
            <person name="Press M.O."/>
            <person name="Eacker S.M."/>
            <person name="Wilson-Rankin E.E."/>
            <person name="Purcell J."/>
            <person name="Lester P.J."/>
            <person name="Dearden P.K."/>
        </authorList>
    </citation>
    <scope>NUCLEOTIDE SEQUENCE</scope>
    <source>
        <strain evidence="1">Volc-1</strain>
    </source>
</reference>
<dbReference type="EMBL" id="JACSDY010000001">
    <property type="protein sequence ID" value="KAF7439373.1"/>
    <property type="molecule type" value="Genomic_DNA"/>
</dbReference>